<name>A0A081B8N9_9HYPH</name>
<dbReference type="STRING" id="1333998.M2A_0906"/>
<dbReference type="InterPro" id="IPR019285">
    <property type="entry name" value="DUF2336"/>
</dbReference>
<proteinExistence type="predicted"/>
<gene>
    <name evidence="1" type="ORF">M2A_0906</name>
</gene>
<protein>
    <submittedName>
        <fullName evidence="1">Conserved protein</fullName>
    </submittedName>
</protein>
<dbReference type="RefSeq" id="WP_052379205.1">
    <property type="nucleotide sequence ID" value="NZ_BBIO01000003.1"/>
</dbReference>
<dbReference type="Proteomes" id="UP000028702">
    <property type="component" value="Unassembled WGS sequence"/>
</dbReference>
<organism evidence="1 2">
    <name type="scientific">Tepidicaulis marinus</name>
    <dbReference type="NCBI Taxonomy" id="1333998"/>
    <lineage>
        <taxon>Bacteria</taxon>
        <taxon>Pseudomonadati</taxon>
        <taxon>Pseudomonadota</taxon>
        <taxon>Alphaproteobacteria</taxon>
        <taxon>Hyphomicrobiales</taxon>
        <taxon>Parvibaculaceae</taxon>
        <taxon>Tepidicaulis</taxon>
    </lineage>
</organism>
<evidence type="ECO:0000313" key="2">
    <source>
        <dbReference type="Proteomes" id="UP000028702"/>
    </source>
</evidence>
<dbReference type="Pfam" id="PF10098">
    <property type="entry name" value="DUF2336"/>
    <property type="match status" value="1"/>
</dbReference>
<dbReference type="eggNOG" id="COG5330">
    <property type="taxonomic scope" value="Bacteria"/>
</dbReference>
<keyword evidence="2" id="KW-1185">Reference proteome</keyword>
<reference evidence="1 2" key="1">
    <citation type="submission" date="2014-07" db="EMBL/GenBank/DDBJ databases">
        <title>Tepidicaulis marinum gen. nov., sp. nov., a novel marine bacterium denitrifying nitrate to nitrous oxide strictly under microaerobic conditions.</title>
        <authorList>
            <person name="Takeuchi M."/>
            <person name="Yamagishi T."/>
            <person name="Kamagata Y."/>
            <person name="Oshima K."/>
            <person name="Hattori M."/>
            <person name="Katayama T."/>
            <person name="Hanada S."/>
            <person name="Tamaki H."/>
            <person name="Marumo K."/>
            <person name="Maeda H."/>
            <person name="Nedachi M."/>
            <person name="Iwasaki W."/>
            <person name="Suwa Y."/>
            <person name="Sakata S."/>
        </authorList>
    </citation>
    <scope>NUCLEOTIDE SEQUENCE [LARGE SCALE GENOMIC DNA]</scope>
    <source>
        <strain evidence="1 2">MA2</strain>
    </source>
</reference>
<evidence type="ECO:0000313" key="1">
    <source>
        <dbReference type="EMBL" id="GAK44407.1"/>
    </source>
</evidence>
<comment type="caution">
    <text evidence="1">The sequence shown here is derived from an EMBL/GenBank/DDBJ whole genome shotgun (WGS) entry which is preliminary data.</text>
</comment>
<sequence>MFQRLIALAQEPSSDKRRELMGQVADIFTENAETYSSRELTLFGEIMANLLNQIEREGRRETSEKLAPLCQTPRSLALQLAHDEADIAAPMLQYSPVLTTDDLIELAKAKGQPHLQAIARRAHLESGLTDVLLEKGEAPVQQTLAANTNAEFSEWGGKHLTELAENDALVRNALWMRAEQGGKAFANIISVLPEGHRAIFEKLTNASEEAAKNLLAIAAQIAKRNTPEYRRRRLHAKIAAKEIKAGRRSLDTIVRQYSEKNWMLALAHLLASVAGIEEKVVINILAKSANEAPALLCRALGMQEETYRALCLARCERLKLPDSITEQWLEEFRALDGETARRGLRFIAVRTRLRQAS</sequence>
<accession>A0A081B8N9</accession>
<dbReference type="AlphaFoldDB" id="A0A081B8N9"/>
<dbReference type="EMBL" id="BBIO01000003">
    <property type="protein sequence ID" value="GAK44407.1"/>
    <property type="molecule type" value="Genomic_DNA"/>
</dbReference>